<evidence type="ECO:0000256" key="7">
    <source>
        <dbReference type="ARBA" id="ARBA00023163"/>
    </source>
</evidence>
<protein>
    <recommendedName>
        <fullName evidence="11">SBP-type domain-containing protein</fullName>
    </recommendedName>
</protein>
<evidence type="ECO:0000259" key="11">
    <source>
        <dbReference type="PROSITE" id="PS51141"/>
    </source>
</evidence>
<organism evidence="12 13">
    <name type="scientific">Sphenostylis stenocarpa</name>
    <dbReference type="NCBI Taxonomy" id="92480"/>
    <lineage>
        <taxon>Eukaryota</taxon>
        <taxon>Viridiplantae</taxon>
        <taxon>Streptophyta</taxon>
        <taxon>Embryophyta</taxon>
        <taxon>Tracheophyta</taxon>
        <taxon>Spermatophyta</taxon>
        <taxon>Magnoliopsida</taxon>
        <taxon>eudicotyledons</taxon>
        <taxon>Gunneridae</taxon>
        <taxon>Pentapetalae</taxon>
        <taxon>rosids</taxon>
        <taxon>fabids</taxon>
        <taxon>Fabales</taxon>
        <taxon>Fabaceae</taxon>
        <taxon>Papilionoideae</taxon>
        <taxon>50 kb inversion clade</taxon>
        <taxon>NPAAA clade</taxon>
        <taxon>indigoferoid/millettioid clade</taxon>
        <taxon>Phaseoleae</taxon>
        <taxon>Sphenostylis</taxon>
    </lineage>
</organism>
<evidence type="ECO:0000256" key="6">
    <source>
        <dbReference type="ARBA" id="ARBA00023125"/>
    </source>
</evidence>
<keyword evidence="6" id="KW-0238">DNA-binding</keyword>
<evidence type="ECO:0000256" key="2">
    <source>
        <dbReference type="ARBA" id="ARBA00022723"/>
    </source>
</evidence>
<keyword evidence="2" id="KW-0479">Metal-binding</keyword>
<evidence type="ECO:0000256" key="10">
    <source>
        <dbReference type="SAM" id="MobiDB-lite"/>
    </source>
</evidence>
<dbReference type="Gene3D" id="4.10.1100.10">
    <property type="entry name" value="Transcription factor, SBP-box domain"/>
    <property type="match status" value="1"/>
</dbReference>
<keyword evidence="8" id="KW-0539">Nucleus</keyword>
<reference evidence="12" key="1">
    <citation type="submission" date="2023-10" db="EMBL/GenBank/DDBJ databases">
        <authorList>
            <person name="Domelevo Entfellner J.-B."/>
        </authorList>
    </citation>
    <scope>NUCLEOTIDE SEQUENCE</scope>
</reference>
<keyword evidence="3 9" id="KW-0863">Zinc-finger</keyword>
<keyword evidence="4" id="KW-0862">Zinc</keyword>
<evidence type="ECO:0000313" key="12">
    <source>
        <dbReference type="EMBL" id="CAJ1851390.1"/>
    </source>
</evidence>
<feature type="domain" description="SBP-type" evidence="11">
    <location>
        <begin position="265"/>
        <end position="342"/>
    </location>
</feature>
<evidence type="ECO:0000256" key="1">
    <source>
        <dbReference type="ARBA" id="ARBA00004123"/>
    </source>
</evidence>
<comment type="subcellular location">
    <subcellularLocation>
        <location evidence="1">Nucleus</location>
    </subcellularLocation>
</comment>
<dbReference type="InterPro" id="IPR004333">
    <property type="entry name" value="SBP_dom"/>
</dbReference>
<dbReference type="GO" id="GO:0003677">
    <property type="term" value="F:DNA binding"/>
    <property type="evidence" value="ECO:0007669"/>
    <property type="project" value="UniProtKB-KW"/>
</dbReference>
<dbReference type="PANTHER" id="PTHR31251:SF199">
    <property type="entry name" value="TRANSCRIPTION FACTOR SBP FAMILY-RELATED"/>
    <property type="match status" value="1"/>
</dbReference>
<dbReference type="Pfam" id="PF03110">
    <property type="entry name" value="SBP"/>
    <property type="match status" value="1"/>
</dbReference>
<accession>A0AA86V9X5</accession>
<evidence type="ECO:0000256" key="3">
    <source>
        <dbReference type="ARBA" id="ARBA00022771"/>
    </source>
</evidence>
<dbReference type="InterPro" id="IPR044817">
    <property type="entry name" value="SBP-like"/>
</dbReference>
<sequence length="559" mass="61657">MKKRCFFWGGGGGAPRFFFSLIPYTFGGLSFSWQSGIAESFEVKGLNCGVLARVLEVLISQEASHVEREVLVIIPLRASQLEIHEFAVHRYFPGLVMEWNAKSLGQWDWEHLFFFNTKATENPRLPTTDCSNETDREINVGLLYPSGGSACSGSELVHASSSRSSKSASNNSSSIGDSKASVLTLEGSQDDSTGKKELCNGEPVDTSPAAVPSPVSGEPLLSLKLGKRFYFEDVCTGSDSKKQSSFEVPVSSAKKYKTSSQNLQHPSCQVEGCGLDLSSAKDYHRKHRVCEAHSKSPKVVIAGLERRFCQQCSRFHALSEFDDKKRSCRRRLSDHNARRRKPQPDSIQLNPSALSSSPYDGRQIMSPFAFSRTATNLAWQDMHSNKLPQTKDFLPKPAKAFNKIPSIVSMLSDDSSGLLTSRSIAAKTIVPGLEDPNSISSCDPDGAQDVNRALSLLSSNSWGPYETKSLSLEHSTRTSGITQSITHAMTHHHLQQHQQQRLPLASASDYWHTDHQQQPSPSTVSMCISFSDCDSNNRFQDFQLLSAPYDSGFPCNQLD</sequence>
<keyword evidence="7" id="KW-0804">Transcription</keyword>
<evidence type="ECO:0000256" key="5">
    <source>
        <dbReference type="ARBA" id="ARBA00023015"/>
    </source>
</evidence>
<dbReference type="FunFam" id="4.10.1100.10:FF:000001">
    <property type="entry name" value="Squamosa promoter-binding-like protein 14"/>
    <property type="match status" value="1"/>
</dbReference>
<dbReference type="AlphaFoldDB" id="A0AA86V9X5"/>
<gene>
    <name evidence="12" type="ORF">AYBTSS11_LOCUS1918</name>
</gene>
<dbReference type="Proteomes" id="UP001189624">
    <property type="component" value="Chromosome 1"/>
</dbReference>
<keyword evidence="13" id="KW-1185">Reference proteome</keyword>
<name>A0AA86V9X5_9FABA</name>
<dbReference type="PANTHER" id="PTHR31251">
    <property type="entry name" value="SQUAMOSA PROMOTER-BINDING-LIKE PROTEIN 4"/>
    <property type="match status" value="1"/>
</dbReference>
<dbReference type="PROSITE" id="PS51141">
    <property type="entry name" value="ZF_SBP"/>
    <property type="match status" value="1"/>
</dbReference>
<dbReference type="EMBL" id="OY731398">
    <property type="protein sequence ID" value="CAJ1851390.1"/>
    <property type="molecule type" value="Genomic_DNA"/>
</dbReference>
<feature type="compositionally biased region" description="Low complexity" evidence="10">
    <location>
        <begin position="161"/>
        <end position="181"/>
    </location>
</feature>
<dbReference type="GO" id="GO:0008270">
    <property type="term" value="F:zinc ion binding"/>
    <property type="evidence" value="ECO:0007669"/>
    <property type="project" value="UniProtKB-KW"/>
</dbReference>
<evidence type="ECO:0000313" key="13">
    <source>
        <dbReference type="Proteomes" id="UP001189624"/>
    </source>
</evidence>
<keyword evidence="5" id="KW-0805">Transcription regulation</keyword>
<evidence type="ECO:0000256" key="4">
    <source>
        <dbReference type="ARBA" id="ARBA00022833"/>
    </source>
</evidence>
<dbReference type="GO" id="GO:0005634">
    <property type="term" value="C:nucleus"/>
    <property type="evidence" value="ECO:0007669"/>
    <property type="project" value="UniProtKB-SubCell"/>
</dbReference>
<dbReference type="Gramene" id="rna-AYBTSS11_LOCUS1918">
    <property type="protein sequence ID" value="CAJ1851390.1"/>
    <property type="gene ID" value="gene-AYBTSS11_LOCUS1918"/>
</dbReference>
<feature type="compositionally biased region" description="Polar residues" evidence="10">
    <location>
        <begin position="345"/>
        <end position="358"/>
    </location>
</feature>
<feature type="region of interest" description="Disordered" evidence="10">
    <location>
        <begin position="332"/>
        <end position="359"/>
    </location>
</feature>
<dbReference type="SUPFAM" id="SSF103612">
    <property type="entry name" value="SBT domain"/>
    <property type="match status" value="1"/>
</dbReference>
<dbReference type="InterPro" id="IPR036893">
    <property type="entry name" value="SBP_sf"/>
</dbReference>
<evidence type="ECO:0000256" key="8">
    <source>
        <dbReference type="ARBA" id="ARBA00023242"/>
    </source>
</evidence>
<proteinExistence type="predicted"/>
<evidence type="ECO:0000256" key="9">
    <source>
        <dbReference type="PROSITE-ProRule" id="PRU00470"/>
    </source>
</evidence>
<feature type="region of interest" description="Disordered" evidence="10">
    <location>
        <begin position="161"/>
        <end position="216"/>
    </location>
</feature>